<dbReference type="EMBL" id="ML977189">
    <property type="protein sequence ID" value="KAF1982052.1"/>
    <property type="molecule type" value="Genomic_DNA"/>
</dbReference>
<dbReference type="GO" id="GO:0005737">
    <property type="term" value="C:cytoplasm"/>
    <property type="evidence" value="ECO:0007669"/>
    <property type="project" value="TreeGrafter"/>
</dbReference>
<name>A0A6G1GMJ5_9PEZI</name>
<feature type="domain" description="Protein kinase" evidence="1">
    <location>
        <begin position="44"/>
        <end position="362"/>
    </location>
</feature>
<dbReference type="Pfam" id="PF00069">
    <property type="entry name" value="Pkinase"/>
    <property type="match status" value="1"/>
</dbReference>
<dbReference type="InterPro" id="IPR011009">
    <property type="entry name" value="Kinase-like_dom_sf"/>
</dbReference>
<evidence type="ECO:0000313" key="3">
    <source>
        <dbReference type="Proteomes" id="UP000800041"/>
    </source>
</evidence>
<dbReference type="InterPro" id="IPR008271">
    <property type="entry name" value="Ser/Thr_kinase_AS"/>
</dbReference>
<keyword evidence="2" id="KW-0418">Kinase</keyword>
<dbReference type="Gene3D" id="1.10.510.10">
    <property type="entry name" value="Transferase(Phosphotransferase) domain 1"/>
    <property type="match status" value="1"/>
</dbReference>
<dbReference type="AlphaFoldDB" id="A0A6G1GMJ5"/>
<evidence type="ECO:0000259" key="1">
    <source>
        <dbReference type="PROSITE" id="PS50011"/>
    </source>
</evidence>
<dbReference type="PROSITE" id="PS00108">
    <property type="entry name" value="PROTEIN_KINASE_ST"/>
    <property type="match status" value="1"/>
</dbReference>
<reference evidence="2" key="1">
    <citation type="journal article" date="2020" name="Stud. Mycol.">
        <title>101 Dothideomycetes genomes: a test case for predicting lifestyles and emergence of pathogens.</title>
        <authorList>
            <person name="Haridas S."/>
            <person name="Albert R."/>
            <person name="Binder M."/>
            <person name="Bloem J."/>
            <person name="Labutti K."/>
            <person name="Salamov A."/>
            <person name="Andreopoulos B."/>
            <person name="Baker S."/>
            <person name="Barry K."/>
            <person name="Bills G."/>
            <person name="Bluhm B."/>
            <person name="Cannon C."/>
            <person name="Castanera R."/>
            <person name="Culley D."/>
            <person name="Daum C."/>
            <person name="Ezra D."/>
            <person name="Gonzalez J."/>
            <person name="Henrissat B."/>
            <person name="Kuo A."/>
            <person name="Liang C."/>
            <person name="Lipzen A."/>
            <person name="Lutzoni F."/>
            <person name="Magnuson J."/>
            <person name="Mondo S."/>
            <person name="Nolan M."/>
            <person name="Ohm R."/>
            <person name="Pangilinan J."/>
            <person name="Park H.-J."/>
            <person name="Ramirez L."/>
            <person name="Alfaro M."/>
            <person name="Sun H."/>
            <person name="Tritt A."/>
            <person name="Yoshinaga Y."/>
            <person name="Zwiers L.-H."/>
            <person name="Turgeon B."/>
            <person name="Goodwin S."/>
            <person name="Spatafora J."/>
            <person name="Crous P."/>
            <person name="Grigoriev I."/>
        </authorList>
    </citation>
    <scope>NUCLEOTIDE SEQUENCE</scope>
    <source>
        <strain evidence="2">CBS 113979</strain>
    </source>
</reference>
<dbReference type="GO" id="GO:0004674">
    <property type="term" value="F:protein serine/threonine kinase activity"/>
    <property type="evidence" value="ECO:0007669"/>
    <property type="project" value="TreeGrafter"/>
</dbReference>
<dbReference type="PANTHER" id="PTHR24361:SF613">
    <property type="entry name" value="NUCLEAR RECEPTOR-BINDING PROTEIN-RELATED"/>
    <property type="match status" value="1"/>
</dbReference>
<dbReference type="GO" id="GO:0006974">
    <property type="term" value="P:DNA damage response"/>
    <property type="evidence" value="ECO:0007669"/>
    <property type="project" value="TreeGrafter"/>
</dbReference>
<dbReference type="PROSITE" id="PS50011">
    <property type="entry name" value="PROTEIN_KINASE_DOM"/>
    <property type="match status" value="1"/>
</dbReference>
<dbReference type="Proteomes" id="UP000800041">
    <property type="component" value="Unassembled WGS sequence"/>
</dbReference>
<organism evidence="2 3">
    <name type="scientific">Aulographum hederae CBS 113979</name>
    <dbReference type="NCBI Taxonomy" id="1176131"/>
    <lineage>
        <taxon>Eukaryota</taxon>
        <taxon>Fungi</taxon>
        <taxon>Dikarya</taxon>
        <taxon>Ascomycota</taxon>
        <taxon>Pezizomycotina</taxon>
        <taxon>Dothideomycetes</taxon>
        <taxon>Pleosporomycetidae</taxon>
        <taxon>Aulographales</taxon>
        <taxon>Aulographaceae</taxon>
    </lineage>
</organism>
<proteinExistence type="predicted"/>
<accession>A0A6G1GMJ5</accession>
<evidence type="ECO:0000313" key="2">
    <source>
        <dbReference type="EMBL" id="KAF1982052.1"/>
    </source>
</evidence>
<dbReference type="PANTHER" id="PTHR24361">
    <property type="entry name" value="MITOGEN-ACTIVATED KINASE KINASE KINASE"/>
    <property type="match status" value="1"/>
</dbReference>
<dbReference type="SMART" id="SM00220">
    <property type="entry name" value="S_TKc"/>
    <property type="match status" value="1"/>
</dbReference>
<dbReference type="GO" id="GO:0005524">
    <property type="term" value="F:ATP binding"/>
    <property type="evidence" value="ECO:0007669"/>
    <property type="project" value="InterPro"/>
</dbReference>
<dbReference type="OrthoDB" id="310217at2759"/>
<keyword evidence="3" id="KW-1185">Reference proteome</keyword>
<gene>
    <name evidence="2" type="ORF">K402DRAFT_214349</name>
</gene>
<dbReference type="InterPro" id="IPR000719">
    <property type="entry name" value="Prot_kinase_dom"/>
</dbReference>
<sequence length="362" mass="40244">MNACGRNKSTNHNTLLALMIPTLPPTPMEPTQIPLNAADFDSSYKFVKKVGIGVCGLAKLYKNHHNGHLLVVKRVYADCHTLSLTDSKGFPNKVPMEAEIMRLLPQHSRIMPLHFCTPQFPNGDFGLIMPYCDLGICGLLLDAIGNPQSGTPKTTREAALWHVILQVTESLAFLHHGRGAQRRDWNPVSHRDIKEDNILMRTSSPPGSPFPDLVIADFGMSAMYDNHVSGKVILADEDHATTIEESPKSDWRAFGRMLERRVGSSLECSDGLSLGRLRDVNLDGARELELVQLSNGLLRMCIADMLCHEEKLFLREEEAERVIGLAGKMVEVLRGQPDFVPMPRGEFQGLGLAVERDLKSYL</sequence>
<keyword evidence="2" id="KW-0808">Transferase</keyword>
<protein>
    <submittedName>
        <fullName evidence="2">Kinase-like protein</fullName>
    </submittedName>
</protein>
<dbReference type="SUPFAM" id="SSF56112">
    <property type="entry name" value="Protein kinase-like (PK-like)"/>
    <property type="match status" value="1"/>
</dbReference>
<dbReference type="InterPro" id="IPR053235">
    <property type="entry name" value="Ser_Thr_kinase"/>
</dbReference>